<reference evidence="2" key="1">
    <citation type="submission" date="2023-04" db="EMBL/GenBank/DDBJ databases">
        <authorList>
            <consortium name="ELIXIR-Norway"/>
        </authorList>
    </citation>
    <scope>NUCLEOTIDE SEQUENCE [LARGE SCALE GENOMIC DNA]</scope>
</reference>
<accession>A0ABN8YTF0</accession>
<evidence type="ECO:0000256" key="1">
    <source>
        <dbReference type="SAM" id="MobiDB-lite"/>
    </source>
</evidence>
<dbReference type="Proteomes" id="UP001176941">
    <property type="component" value="Chromosome 23"/>
</dbReference>
<organism evidence="2 3">
    <name type="scientific">Rangifer tarandus platyrhynchus</name>
    <name type="common">Svalbard reindeer</name>
    <dbReference type="NCBI Taxonomy" id="3082113"/>
    <lineage>
        <taxon>Eukaryota</taxon>
        <taxon>Metazoa</taxon>
        <taxon>Chordata</taxon>
        <taxon>Craniata</taxon>
        <taxon>Vertebrata</taxon>
        <taxon>Euteleostomi</taxon>
        <taxon>Mammalia</taxon>
        <taxon>Eutheria</taxon>
        <taxon>Laurasiatheria</taxon>
        <taxon>Artiodactyla</taxon>
        <taxon>Ruminantia</taxon>
        <taxon>Pecora</taxon>
        <taxon>Cervidae</taxon>
        <taxon>Odocoileinae</taxon>
        <taxon>Rangifer</taxon>
    </lineage>
</organism>
<gene>
    <name evidence="2" type="ORF">MRATA1EN1_LOCUS13630</name>
</gene>
<dbReference type="EMBL" id="OX459959">
    <property type="protein sequence ID" value="CAI9164668.1"/>
    <property type="molecule type" value="Genomic_DNA"/>
</dbReference>
<keyword evidence="3" id="KW-1185">Reference proteome</keyword>
<feature type="region of interest" description="Disordered" evidence="1">
    <location>
        <begin position="1"/>
        <end position="60"/>
    </location>
</feature>
<evidence type="ECO:0000313" key="3">
    <source>
        <dbReference type="Proteomes" id="UP001176941"/>
    </source>
</evidence>
<sequence>MGEPHGAAPPATSPGSRCRHSPVPSHLRGAGPGGLLPERPAPLTLPSQLRPSHRGGLGRGRTRGVHTACFFDLPLGQSAVGGLLGPECKRVCLHKAISVGNHALTQDCSQCPHRLGELLDARWARLSTRNRTSSGVSRGPDPPPAPTTLVTLGVRLTGTGVQCRWVRASGSKRLWTVKTNAHVLVMETPHEGTSSSPG</sequence>
<evidence type="ECO:0000313" key="2">
    <source>
        <dbReference type="EMBL" id="CAI9164668.1"/>
    </source>
</evidence>
<protein>
    <submittedName>
        <fullName evidence="2">Uncharacterized protein</fullName>
    </submittedName>
</protein>
<name>A0ABN8YTF0_RANTA</name>
<proteinExistence type="predicted"/>